<feature type="domain" description="Cytochrome b561 bacterial/Ni-hydrogenase" evidence="14">
    <location>
        <begin position="10"/>
        <end position="175"/>
    </location>
</feature>
<feature type="transmembrane region" description="Helical" evidence="13">
    <location>
        <begin position="16"/>
        <end position="35"/>
    </location>
</feature>
<comment type="caution">
    <text evidence="15">The sequence shown here is derived from an EMBL/GenBank/DDBJ whole genome shotgun (WGS) entry which is preliminary data.</text>
</comment>
<evidence type="ECO:0000256" key="11">
    <source>
        <dbReference type="ARBA" id="ARBA00023136"/>
    </source>
</evidence>
<evidence type="ECO:0000313" key="15">
    <source>
        <dbReference type="EMBL" id="RDU97433.1"/>
    </source>
</evidence>
<keyword evidence="10" id="KW-0408">Iron</keyword>
<feature type="transmembrane region" description="Helical" evidence="13">
    <location>
        <begin position="88"/>
        <end position="110"/>
    </location>
</feature>
<dbReference type="EMBL" id="QRGA01000010">
    <property type="protein sequence ID" value="RDU97433.1"/>
    <property type="molecule type" value="Genomic_DNA"/>
</dbReference>
<keyword evidence="7" id="KW-0479">Metal-binding</keyword>
<accession>A0A3D8JWA9</accession>
<evidence type="ECO:0000256" key="12">
    <source>
        <dbReference type="ARBA" id="ARBA00037975"/>
    </source>
</evidence>
<dbReference type="Pfam" id="PF01292">
    <property type="entry name" value="Ni_hydr_CYTB"/>
    <property type="match status" value="1"/>
</dbReference>
<dbReference type="SUPFAM" id="SSF81342">
    <property type="entry name" value="Transmembrane di-heme cytochromes"/>
    <property type="match status" value="1"/>
</dbReference>
<dbReference type="InterPro" id="IPR052168">
    <property type="entry name" value="Cytochrome_b561_oxidase"/>
</dbReference>
<dbReference type="OrthoDB" id="8723024at2"/>
<evidence type="ECO:0000256" key="9">
    <source>
        <dbReference type="ARBA" id="ARBA00022989"/>
    </source>
</evidence>
<dbReference type="InterPro" id="IPR016174">
    <property type="entry name" value="Di-haem_cyt_TM"/>
</dbReference>
<evidence type="ECO:0000256" key="7">
    <source>
        <dbReference type="ARBA" id="ARBA00022723"/>
    </source>
</evidence>
<dbReference type="GO" id="GO:0046872">
    <property type="term" value="F:metal ion binding"/>
    <property type="evidence" value="ECO:0007669"/>
    <property type="project" value="UniProtKB-KW"/>
</dbReference>
<dbReference type="InterPro" id="IPR011577">
    <property type="entry name" value="Cyt_b561_bac/Ni-Hgenase"/>
</dbReference>
<comment type="subcellular location">
    <subcellularLocation>
        <location evidence="2">Cell membrane</location>
        <topology evidence="2">Multi-pass membrane protein</topology>
    </subcellularLocation>
</comment>
<proteinExistence type="inferred from homology"/>
<keyword evidence="3" id="KW-0813">Transport</keyword>
<evidence type="ECO:0000313" key="16">
    <source>
        <dbReference type="Proteomes" id="UP000256838"/>
    </source>
</evidence>
<dbReference type="PANTHER" id="PTHR30529:SF1">
    <property type="entry name" value="CYTOCHROME B561 HOMOLOG 2"/>
    <property type="match status" value="1"/>
</dbReference>
<evidence type="ECO:0000256" key="1">
    <source>
        <dbReference type="ARBA" id="ARBA00001970"/>
    </source>
</evidence>
<dbReference type="GO" id="GO:0022904">
    <property type="term" value="P:respiratory electron transport chain"/>
    <property type="evidence" value="ECO:0007669"/>
    <property type="project" value="InterPro"/>
</dbReference>
<dbReference type="AlphaFoldDB" id="A0A3D8JWA9"/>
<keyword evidence="9 13" id="KW-1133">Transmembrane helix</keyword>
<reference evidence="15 16" key="1">
    <citation type="submission" date="2018-08" db="EMBL/GenBank/DDBJ databases">
        <title>Paraburkholderia sp. DHOM06 isolated from forest soil.</title>
        <authorList>
            <person name="Gao Z.-H."/>
            <person name="Qiu L.-H."/>
        </authorList>
    </citation>
    <scope>NUCLEOTIDE SEQUENCE [LARGE SCALE GENOMIC DNA]</scope>
    <source>
        <strain evidence="15 16">DHOM06</strain>
    </source>
</reference>
<sequence>MSGFGAAQKYDPFARLLHWLIVLLLIAQYIVAWTMPGIHRGTKPVGLIVVHLDLGAFIIAIMIVRLLWRIVRKEPAPVEGSTLLRGVAHLTHGLLYLLLIVQPVLGWVNASSRGWQVTLFGVNLPSLAATGSALGHQLGGVHRLLAWGMLGLIGLHVIAALYHQLVLRDRLLRRMA</sequence>
<gene>
    <name evidence="15" type="ORF">DWV00_19695</name>
</gene>
<evidence type="ECO:0000256" key="5">
    <source>
        <dbReference type="ARBA" id="ARBA00022617"/>
    </source>
</evidence>
<evidence type="ECO:0000256" key="3">
    <source>
        <dbReference type="ARBA" id="ARBA00022448"/>
    </source>
</evidence>
<keyword evidence="16" id="KW-1185">Reference proteome</keyword>
<feature type="transmembrane region" description="Helical" evidence="13">
    <location>
        <begin position="47"/>
        <end position="68"/>
    </location>
</feature>
<evidence type="ECO:0000256" key="8">
    <source>
        <dbReference type="ARBA" id="ARBA00022982"/>
    </source>
</evidence>
<comment type="similarity">
    <text evidence="12">Belongs to the cytochrome b561 family.</text>
</comment>
<dbReference type="GO" id="GO:0009055">
    <property type="term" value="F:electron transfer activity"/>
    <property type="evidence" value="ECO:0007669"/>
    <property type="project" value="InterPro"/>
</dbReference>
<organism evidence="15 16">
    <name type="scientific">Trinickia dinghuensis</name>
    <dbReference type="NCBI Taxonomy" id="2291023"/>
    <lineage>
        <taxon>Bacteria</taxon>
        <taxon>Pseudomonadati</taxon>
        <taxon>Pseudomonadota</taxon>
        <taxon>Betaproteobacteria</taxon>
        <taxon>Burkholderiales</taxon>
        <taxon>Burkholderiaceae</taxon>
        <taxon>Trinickia</taxon>
    </lineage>
</organism>
<comment type="cofactor">
    <cofactor evidence="1">
        <name>heme b</name>
        <dbReference type="ChEBI" id="CHEBI:60344"/>
    </cofactor>
</comment>
<keyword evidence="5" id="KW-0349">Heme</keyword>
<dbReference type="GO" id="GO:0005886">
    <property type="term" value="C:plasma membrane"/>
    <property type="evidence" value="ECO:0007669"/>
    <property type="project" value="UniProtKB-SubCell"/>
</dbReference>
<keyword evidence="6 13" id="KW-0812">Transmembrane</keyword>
<dbReference type="Proteomes" id="UP000256838">
    <property type="component" value="Unassembled WGS sequence"/>
</dbReference>
<keyword evidence="4" id="KW-1003">Cell membrane</keyword>
<keyword evidence="8" id="KW-0249">Electron transport</keyword>
<keyword evidence="11 13" id="KW-0472">Membrane</keyword>
<evidence type="ECO:0000256" key="2">
    <source>
        <dbReference type="ARBA" id="ARBA00004651"/>
    </source>
</evidence>
<feature type="transmembrane region" description="Helical" evidence="13">
    <location>
        <begin position="144"/>
        <end position="167"/>
    </location>
</feature>
<evidence type="ECO:0000256" key="13">
    <source>
        <dbReference type="SAM" id="Phobius"/>
    </source>
</evidence>
<dbReference type="RefSeq" id="WP_115535246.1">
    <property type="nucleotide sequence ID" value="NZ_QRGA01000010.1"/>
</dbReference>
<protein>
    <submittedName>
        <fullName evidence="15">Cytochrome b</fullName>
    </submittedName>
</protein>
<evidence type="ECO:0000256" key="10">
    <source>
        <dbReference type="ARBA" id="ARBA00023004"/>
    </source>
</evidence>
<evidence type="ECO:0000259" key="14">
    <source>
        <dbReference type="Pfam" id="PF01292"/>
    </source>
</evidence>
<evidence type="ECO:0000256" key="4">
    <source>
        <dbReference type="ARBA" id="ARBA00022475"/>
    </source>
</evidence>
<evidence type="ECO:0000256" key="6">
    <source>
        <dbReference type="ARBA" id="ARBA00022692"/>
    </source>
</evidence>
<dbReference type="PANTHER" id="PTHR30529">
    <property type="entry name" value="CYTOCHROME B561"/>
    <property type="match status" value="1"/>
</dbReference>
<name>A0A3D8JWA9_9BURK</name>
<dbReference type="GO" id="GO:0020037">
    <property type="term" value="F:heme binding"/>
    <property type="evidence" value="ECO:0007669"/>
    <property type="project" value="TreeGrafter"/>
</dbReference>